<name>A0A398DY06_9BACT</name>
<dbReference type="EMBL" id="QXIY01000019">
    <property type="protein sequence ID" value="RIE16777.1"/>
    <property type="molecule type" value="Genomic_DNA"/>
</dbReference>
<feature type="transmembrane region" description="Helical" evidence="5">
    <location>
        <begin position="12"/>
        <end position="31"/>
    </location>
</feature>
<gene>
    <name evidence="7" type="ORF">SMC1_05025</name>
</gene>
<dbReference type="InterPro" id="IPR051533">
    <property type="entry name" value="WaaL-like"/>
</dbReference>
<dbReference type="OrthoDB" id="9804143at2"/>
<evidence type="ECO:0000313" key="8">
    <source>
        <dbReference type="Proteomes" id="UP000266113"/>
    </source>
</evidence>
<dbReference type="Pfam" id="PF04932">
    <property type="entry name" value="Wzy_C"/>
    <property type="match status" value="1"/>
</dbReference>
<evidence type="ECO:0000256" key="4">
    <source>
        <dbReference type="ARBA" id="ARBA00023136"/>
    </source>
</evidence>
<evidence type="ECO:0000256" key="5">
    <source>
        <dbReference type="SAM" id="Phobius"/>
    </source>
</evidence>
<dbReference type="PANTHER" id="PTHR37422:SF13">
    <property type="entry name" value="LIPOPOLYSACCHARIDE BIOSYNTHESIS PROTEIN PA4999-RELATED"/>
    <property type="match status" value="1"/>
</dbReference>
<dbReference type="RefSeq" id="WP_119085705.1">
    <property type="nucleotide sequence ID" value="NZ_QXIY01000019.1"/>
</dbReference>
<keyword evidence="4 5" id="KW-0472">Membrane</keyword>
<dbReference type="PANTHER" id="PTHR37422">
    <property type="entry name" value="TEICHURONIC ACID BIOSYNTHESIS PROTEIN TUAE"/>
    <property type="match status" value="1"/>
</dbReference>
<protein>
    <recommendedName>
        <fullName evidence="6">O-antigen ligase-related domain-containing protein</fullName>
    </recommendedName>
</protein>
<keyword evidence="2 5" id="KW-0812">Transmembrane</keyword>
<feature type="transmembrane region" description="Helical" evidence="5">
    <location>
        <begin position="128"/>
        <end position="147"/>
    </location>
</feature>
<feature type="transmembrane region" description="Helical" evidence="5">
    <location>
        <begin position="66"/>
        <end position="87"/>
    </location>
</feature>
<reference evidence="7 8" key="1">
    <citation type="submission" date="2018-09" db="EMBL/GenBank/DDBJ databases">
        <title>Discovery and Ecogenomic Context for Candidatus Cryosericales, a Global Caldiserica Order Active in Thawing Permafrost.</title>
        <authorList>
            <person name="Martinez M.A."/>
            <person name="Woodcroft B.J."/>
            <person name="Ignacio Espinoza J.C."/>
            <person name="Zayed A."/>
            <person name="Singleton C.M."/>
            <person name="Boyd J."/>
            <person name="Li Y.-F."/>
            <person name="Purvine S."/>
            <person name="Maughan H."/>
            <person name="Hodgkins S.B."/>
            <person name="Anderson D."/>
            <person name="Sederholm M."/>
            <person name="Temperton B."/>
            <person name="Saleska S.R."/>
            <person name="Tyson G.W."/>
            <person name="Rich V.I."/>
        </authorList>
    </citation>
    <scope>NUCLEOTIDE SEQUENCE [LARGE SCALE GENOMIC DNA]</scope>
    <source>
        <strain evidence="7 8">SMC1</strain>
    </source>
</reference>
<feature type="domain" description="O-antigen ligase-related" evidence="6">
    <location>
        <begin position="211"/>
        <end position="344"/>
    </location>
</feature>
<evidence type="ECO:0000256" key="1">
    <source>
        <dbReference type="ARBA" id="ARBA00004141"/>
    </source>
</evidence>
<keyword evidence="8" id="KW-1185">Reference proteome</keyword>
<feature type="transmembrane region" description="Helical" evidence="5">
    <location>
        <begin position="365"/>
        <end position="382"/>
    </location>
</feature>
<dbReference type="Proteomes" id="UP000266113">
    <property type="component" value="Unassembled WGS sequence"/>
</dbReference>
<accession>A0A398DY06</accession>
<comment type="caution">
    <text evidence="7">The sequence shown here is derived from an EMBL/GenBank/DDBJ whole genome shotgun (WGS) entry which is preliminary data.</text>
</comment>
<organism evidence="7 8">
    <name type="scientific">Candidatus Cryosericum septentrionale</name>
    <dbReference type="NCBI Taxonomy" id="2290913"/>
    <lineage>
        <taxon>Bacteria</taxon>
        <taxon>Pseudomonadati</taxon>
        <taxon>Caldisericota/Cryosericota group</taxon>
        <taxon>Candidatus Cryosericota</taxon>
        <taxon>Candidatus Cryosericia</taxon>
        <taxon>Candidatus Cryosericales</taxon>
        <taxon>Candidatus Cryosericaceae</taxon>
        <taxon>Candidatus Cryosericum</taxon>
    </lineage>
</organism>
<evidence type="ECO:0000256" key="2">
    <source>
        <dbReference type="ARBA" id="ARBA00022692"/>
    </source>
</evidence>
<feature type="transmembrane region" description="Helical" evidence="5">
    <location>
        <begin position="389"/>
        <end position="408"/>
    </location>
</feature>
<keyword evidence="3 5" id="KW-1133">Transmembrane helix</keyword>
<sequence>MNLNSTKSKRRLAARAFLLLVAYYPLVNWMIRKANLPLANLWEEIMLLVFLAFAVATSWRKIGRLITSPVVLTALLFGAATLLGYAANTYYIGAYIHEARLAFEPFMAFVILWLLVDGDAAGLLRETAPHLVASATLVAFIGVYQYVRKVPVPAQWLDKATETGVISTRAFSLFGSPNVLAAYLETIIPLGVYVALVRTRWYERAIAVGCVLVMGSGFLLTLTRAAWLSAAGSYFVGLLILNPALAGVFAAAGTGILIVVPTFRLRMANLLSSTYIDKSNNLGRLFRWRQAFVNLIDHPLLGSGLGTFGGSAAQKYGYFTGISMDSVWIRVLAETGMVGFALYVSWLSSAFACVATRFFRSKDKLWLFASVGLLALLVNLFTDNLLDSWAIALVMWSLFALGAIPEAGE</sequence>
<dbReference type="AlphaFoldDB" id="A0A398DY06"/>
<evidence type="ECO:0000256" key="3">
    <source>
        <dbReference type="ARBA" id="ARBA00022989"/>
    </source>
</evidence>
<feature type="transmembrane region" description="Helical" evidence="5">
    <location>
        <begin position="37"/>
        <end position="59"/>
    </location>
</feature>
<dbReference type="InterPro" id="IPR007016">
    <property type="entry name" value="O-antigen_ligase-rel_domated"/>
</dbReference>
<feature type="transmembrane region" description="Helical" evidence="5">
    <location>
        <begin position="180"/>
        <end position="198"/>
    </location>
</feature>
<dbReference type="GO" id="GO:0016020">
    <property type="term" value="C:membrane"/>
    <property type="evidence" value="ECO:0007669"/>
    <property type="project" value="UniProtKB-SubCell"/>
</dbReference>
<proteinExistence type="predicted"/>
<feature type="transmembrane region" description="Helical" evidence="5">
    <location>
        <begin position="205"/>
        <end position="227"/>
    </location>
</feature>
<feature type="transmembrane region" description="Helical" evidence="5">
    <location>
        <begin position="233"/>
        <end position="260"/>
    </location>
</feature>
<comment type="subcellular location">
    <subcellularLocation>
        <location evidence="1">Membrane</location>
        <topology evidence="1">Multi-pass membrane protein</topology>
    </subcellularLocation>
</comment>
<evidence type="ECO:0000313" key="7">
    <source>
        <dbReference type="EMBL" id="RIE16777.1"/>
    </source>
</evidence>
<evidence type="ECO:0000259" key="6">
    <source>
        <dbReference type="Pfam" id="PF04932"/>
    </source>
</evidence>
<feature type="transmembrane region" description="Helical" evidence="5">
    <location>
        <begin position="99"/>
        <end position="116"/>
    </location>
</feature>